<organism evidence="9 10">
    <name type="scientific">Hyalella azteca</name>
    <name type="common">Amphipod</name>
    <dbReference type="NCBI Taxonomy" id="294128"/>
    <lineage>
        <taxon>Eukaryota</taxon>
        <taxon>Metazoa</taxon>
        <taxon>Ecdysozoa</taxon>
        <taxon>Arthropoda</taxon>
        <taxon>Crustacea</taxon>
        <taxon>Multicrustacea</taxon>
        <taxon>Malacostraca</taxon>
        <taxon>Eumalacostraca</taxon>
        <taxon>Peracarida</taxon>
        <taxon>Amphipoda</taxon>
        <taxon>Senticaudata</taxon>
        <taxon>Talitrida</taxon>
        <taxon>Talitroidea</taxon>
        <taxon>Hyalellidae</taxon>
        <taxon>Hyalella</taxon>
    </lineage>
</organism>
<dbReference type="InterPro" id="IPR036259">
    <property type="entry name" value="MFS_trans_sf"/>
</dbReference>
<dbReference type="PROSITE" id="PS00216">
    <property type="entry name" value="SUGAR_TRANSPORT_1"/>
    <property type="match status" value="1"/>
</dbReference>
<dbReference type="OrthoDB" id="196650at2759"/>
<keyword evidence="4 7" id="KW-1133">Transmembrane helix</keyword>
<evidence type="ECO:0000256" key="3">
    <source>
        <dbReference type="ARBA" id="ARBA00022692"/>
    </source>
</evidence>
<dbReference type="CTD" id="42500"/>
<keyword evidence="2" id="KW-0813">Transport</keyword>
<evidence type="ECO:0000256" key="7">
    <source>
        <dbReference type="SAM" id="Phobius"/>
    </source>
</evidence>
<keyword evidence="5 7" id="KW-0472">Membrane</keyword>
<comment type="subcellular location">
    <subcellularLocation>
        <location evidence="1">Membrane</location>
        <topology evidence="1">Multi-pass membrane protein</topology>
    </subcellularLocation>
</comment>
<dbReference type="PROSITE" id="PS50850">
    <property type="entry name" value="MFS"/>
    <property type="match status" value="1"/>
</dbReference>
<keyword evidence="3 7" id="KW-0812">Transmembrane</keyword>
<dbReference type="InterPro" id="IPR011701">
    <property type="entry name" value="MFS"/>
</dbReference>
<evidence type="ECO:0000256" key="1">
    <source>
        <dbReference type="ARBA" id="ARBA00004141"/>
    </source>
</evidence>
<keyword evidence="9" id="KW-1185">Reference proteome</keyword>
<feature type="transmembrane region" description="Helical" evidence="7">
    <location>
        <begin position="194"/>
        <end position="217"/>
    </location>
</feature>
<dbReference type="InterPro" id="IPR005829">
    <property type="entry name" value="Sugar_transporter_CS"/>
</dbReference>
<dbReference type="KEGG" id="hazt:108668171"/>
<proteinExistence type="predicted"/>
<feature type="transmembrane region" description="Helical" evidence="7">
    <location>
        <begin position="45"/>
        <end position="69"/>
    </location>
</feature>
<dbReference type="RefSeq" id="XP_018010827.1">
    <property type="nucleotide sequence ID" value="XM_018155338.1"/>
</dbReference>
<protein>
    <submittedName>
        <fullName evidence="10">Major facilitator superfamily domain-containing protein 10</fullName>
    </submittedName>
</protein>
<evidence type="ECO:0000256" key="2">
    <source>
        <dbReference type="ARBA" id="ARBA00022448"/>
    </source>
</evidence>
<dbReference type="Gene3D" id="1.20.1250.20">
    <property type="entry name" value="MFS general substrate transporter like domains"/>
    <property type="match status" value="1"/>
</dbReference>
<evidence type="ECO:0000259" key="8">
    <source>
        <dbReference type="PROSITE" id="PS50850"/>
    </source>
</evidence>
<dbReference type="InterPro" id="IPR020846">
    <property type="entry name" value="MFS_dom"/>
</dbReference>
<dbReference type="GeneID" id="108668171"/>
<feature type="region of interest" description="Disordered" evidence="6">
    <location>
        <begin position="1"/>
        <end position="33"/>
    </location>
</feature>
<feature type="compositionally biased region" description="Polar residues" evidence="6">
    <location>
        <begin position="1"/>
        <end position="12"/>
    </location>
</feature>
<feature type="transmembrane region" description="Helical" evidence="7">
    <location>
        <begin position="137"/>
        <end position="155"/>
    </location>
</feature>
<dbReference type="AlphaFoldDB" id="A0A8B7NB55"/>
<name>A0A8B7NB55_HYAAZ</name>
<evidence type="ECO:0000256" key="4">
    <source>
        <dbReference type="ARBA" id="ARBA00022989"/>
    </source>
</evidence>
<evidence type="ECO:0000313" key="9">
    <source>
        <dbReference type="Proteomes" id="UP000694843"/>
    </source>
</evidence>
<feature type="transmembrane region" description="Helical" evidence="7">
    <location>
        <begin position="254"/>
        <end position="278"/>
    </location>
</feature>
<evidence type="ECO:0000313" key="10">
    <source>
        <dbReference type="RefSeq" id="XP_018010827.1"/>
    </source>
</evidence>
<dbReference type="GO" id="GO:0022857">
    <property type="term" value="F:transmembrane transporter activity"/>
    <property type="evidence" value="ECO:0007669"/>
    <property type="project" value="InterPro"/>
</dbReference>
<dbReference type="PANTHER" id="PTHR23504">
    <property type="entry name" value="MAJOR FACILITATOR SUPERFAMILY DOMAIN-CONTAINING PROTEIN 10"/>
    <property type="match status" value="1"/>
</dbReference>
<dbReference type="Proteomes" id="UP000694843">
    <property type="component" value="Unplaced"/>
</dbReference>
<feature type="domain" description="Major facilitator superfamily (MFS) profile" evidence="8">
    <location>
        <begin position="43"/>
        <end position="298"/>
    </location>
</feature>
<dbReference type="OMA" id="FPRMIEY"/>
<dbReference type="GO" id="GO:0031526">
    <property type="term" value="C:brush border membrane"/>
    <property type="evidence" value="ECO:0007669"/>
    <property type="project" value="TreeGrafter"/>
</dbReference>
<dbReference type="PANTHER" id="PTHR23504:SF31">
    <property type="entry name" value="MAJOR FACILITATOR SUPERFAMILY DOMAIN-CONTAINING PROTEIN 10"/>
    <property type="match status" value="1"/>
</dbReference>
<reference evidence="10" key="1">
    <citation type="submission" date="2025-08" db="UniProtKB">
        <authorList>
            <consortium name="RefSeq"/>
        </authorList>
    </citation>
    <scope>IDENTIFICATION</scope>
    <source>
        <tissue evidence="10">Whole organism</tissue>
    </source>
</reference>
<dbReference type="SUPFAM" id="SSF103473">
    <property type="entry name" value="MFS general substrate transporter"/>
    <property type="match status" value="1"/>
</dbReference>
<dbReference type="Pfam" id="PF07690">
    <property type="entry name" value="MFS_1"/>
    <property type="match status" value="1"/>
</dbReference>
<evidence type="ECO:0000256" key="6">
    <source>
        <dbReference type="SAM" id="MobiDB-lite"/>
    </source>
</evidence>
<sequence>MVSLRSGNNTKDSATSSSTSSSNSAGVKASQKETSRSLHTDKMKYVIFISLVLDLLGFTVILPLFPALLDYYSKHDSSGLYDTLLSGVSRFQSGLGVPERFNSVLFGGVLGSLFSLLQFLSSPLTGALSDVYGRKPVLIATLAGVAASYAVWAVASSFTVFVLARVLGGLSKGNVSLSYSIMTDILDTSTRAGGMALIGVAFSIGFIVGPGVGAMFSKWGTSGWFAASAIYAFVLTILNILYVCIYFKETLPKGLVVMIPGFALVGWSSGPVMLYAGLTLYALGKHFVFSIPVITFPV</sequence>
<feature type="compositionally biased region" description="Low complexity" evidence="6">
    <location>
        <begin position="13"/>
        <end position="25"/>
    </location>
</feature>
<gene>
    <name evidence="10" type="primary">LOC108668171</name>
</gene>
<evidence type="ECO:0000256" key="5">
    <source>
        <dbReference type="ARBA" id="ARBA00023136"/>
    </source>
</evidence>
<feature type="transmembrane region" description="Helical" evidence="7">
    <location>
        <begin position="223"/>
        <end position="247"/>
    </location>
</feature>
<accession>A0A8B7NB55</accession>